<dbReference type="InterPro" id="IPR041581">
    <property type="entry name" value="Glyoxalase_6"/>
</dbReference>
<name>A0ABV3J8J7_9ACTN</name>
<dbReference type="Proteomes" id="UP001552527">
    <property type="component" value="Unassembled WGS sequence"/>
</dbReference>
<dbReference type="EMBL" id="JBFATE010000001">
    <property type="protein sequence ID" value="MEV5244480.1"/>
    <property type="molecule type" value="Genomic_DNA"/>
</dbReference>
<reference evidence="2 3" key="1">
    <citation type="submission" date="2024-06" db="EMBL/GenBank/DDBJ databases">
        <title>The Natural Products Discovery Center: Release of the First 8490 Sequenced Strains for Exploring Actinobacteria Biosynthetic Diversity.</title>
        <authorList>
            <person name="Kalkreuter E."/>
            <person name="Kautsar S.A."/>
            <person name="Yang D."/>
            <person name="Bader C.D."/>
            <person name="Teijaro C.N."/>
            <person name="Fluegel L."/>
            <person name="Davis C.M."/>
            <person name="Simpson J.R."/>
            <person name="Lauterbach L."/>
            <person name="Steele A.D."/>
            <person name="Gui C."/>
            <person name="Meng S."/>
            <person name="Li G."/>
            <person name="Viehrig K."/>
            <person name="Ye F."/>
            <person name="Su P."/>
            <person name="Kiefer A.F."/>
            <person name="Nichols A."/>
            <person name="Cepeda A.J."/>
            <person name="Yan W."/>
            <person name="Fan B."/>
            <person name="Jiang Y."/>
            <person name="Adhikari A."/>
            <person name="Zheng C.-J."/>
            <person name="Schuster L."/>
            <person name="Cowan T.M."/>
            <person name="Smanski M.J."/>
            <person name="Chevrette M.G."/>
            <person name="De Carvalho L.P.S."/>
            <person name="Shen B."/>
        </authorList>
    </citation>
    <scope>NUCLEOTIDE SEQUENCE [LARGE SCALE GENOMIC DNA]</scope>
    <source>
        <strain evidence="2 3">NPDC052768</strain>
    </source>
</reference>
<dbReference type="RefSeq" id="WP_364018501.1">
    <property type="nucleotide sequence ID" value="NZ_JBFATD010000017.1"/>
</dbReference>
<gene>
    <name evidence="2" type="ORF">AB0K95_04230</name>
</gene>
<dbReference type="PANTHER" id="PTHR33993:SF10">
    <property type="entry name" value="CONSERVED PROTEIN"/>
    <property type="match status" value="1"/>
</dbReference>
<dbReference type="InterPro" id="IPR029068">
    <property type="entry name" value="Glyas_Bleomycin-R_OHBP_Dase"/>
</dbReference>
<dbReference type="SUPFAM" id="SSF54593">
    <property type="entry name" value="Glyoxalase/Bleomycin resistance protein/Dihydroxybiphenyl dioxygenase"/>
    <property type="match status" value="2"/>
</dbReference>
<dbReference type="PANTHER" id="PTHR33993">
    <property type="entry name" value="GLYOXALASE-RELATED"/>
    <property type="match status" value="1"/>
</dbReference>
<feature type="domain" description="VOC" evidence="1">
    <location>
        <begin position="22"/>
        <end position="136"/>
    </location>
</feature>
<dbReference type="CDD" id="cd07247">
    <property type="entry name" value="SgaA_N_like"/>
    <property type="match status" value="2"/>
</dbReference>
<keyword evidence="3" id="KW-1185">Reference proteome</keyword>
<dbReference type="InterPro" id="IPR037523">
    <property type="entry name" value="VOC_core"/>
</dbReference>
<dbReference type="InterPro" id="IPR052164">
    <property type="entry name" value="Anthracycline_SecMetBiosynth"/>
</dbReference>
<protein>
    <submittedName>
        <fullName evidence="2">VOC family protein</fullName>
    </submittedName>
</protein>
<evidence type="ECO:0000313" key="2">
    <source>
        <dbReference type="EMBL" id="MEV5244480.1"/>
    </source>
</evidence>
<organism evidence="2 3">
    <name type="scientific">Streptomyces werraensis</name>
    <dbReference type="NCBI Taxonomy" id="68284"/>
    <lineage>
        <taxon>Bacteria</taxon>
        <taxon>Bacillati</taxon>
        <taxon>Actinomycetota</taxon>
        <taxon>Actinomycetes</taxon>
        <taxon>Kitasatosporales</taxon>
        <taxon>Streptomycetaceae</taxon>
        <taxon>Streptomyces</taxon>
    </lineage>
</organism>
<dbReference type="Pfam" id="PF18029">
    <property type="entry name" value="Glyoxalase_6"/>
    <property type="match status" value="1"/>
</dbReference>
<proteinExistence type="predicted"/>
<accession>A0ABV3J8J7</accession>
<comment type="caution">
    <text evidence="2">The sequence shown here is derived from an EMBL/GenBank/DDBJ whole genome shotgun (WGS) entry which is preliminary data.</text>
</comment>
<evidence type="ECO:0000259" key="1">
    <source>
        <dbReference type="PROSITE" id="PS51819"/>
    </source>
</evidence>
<dbReference type="PROSITE" id="PS51819">
    <property type="entry name" value="VOC"/>
    <property type="match status" value="2"/>
</dbReference>
<evidence type="ECO:0000313" key="3">
    <source>
        <dbReference type="Proteomes" id="UP001552527"/>
    </source>
</evidence>
<dbReference type="Gene3D" id="3.10.180.10">
    <property type="entry name" value="2,3-Dihydroxybiphenyl 1,2-Dioxygenase, domain 1"/>
    <property type="match status" value="2"/>
</dbReference>
<sequence>MTDAPGNARPNGDGTARHAPGTPCWVSLMARGLDATEQFYGALFGWEFRPGPRPLGPYVRAVLDGHAVAGIGVLPPDRRLPVAWTPYFASDDVDLTAEAVRSCGGTVGVGPLDADDAGRLALASDPSGAVFGIWQAADGAVEDVTGRPGTPAWNELTTFETTNVAKFYETVFGYDEDPVVSADLDYVTLRLDGRPVTGVHGVGNALPRDRGPHWTTYFTVADTDDAVDQVLHLGGQVLAGPRDTEHGRVATVADPEGARFALVRGPNCTRRGRED</sequence>
<feature type="domain" description="VOC" evidence="1">
    <location>
        <begin position="150"/>
        <end position="265"/>
    </location>
</feature>